<proteinExistence type="predicted"/>
<feature type="compositionally biased region" description="Acidic residues" evidence="1">
    <location>
        <begin position="86"/>
        <end position="145"/>
    </location>
</feature>
<evidence type="ECO:0000259" key="3">
    <source>
        <dbReference type="Pfam" id="PF13559"/>
    </source>
</evidence>
<feature type="compositionally biased region" description="Polar residues" evidence="1">
    <location>
        <begin position="430"/>
        <end position="449"/>
    </location>
</feature>
<protein>
    <recommendedName>
        <fullName evidence="3">Protein-glutamine gamma-glutamyltransferase-like C-terminal domain-containing protein</fullName>
    </recommendedName>
</protein>
<feature type="region of interest" description="Disordered" evidence="1">
    <location>
        <begin position="817"/>
        <end position="869"/>
    </location>
</feature>
<comment type="caution">
    <text evidence="4">The sequence shown here is derived from an EMBL/GenBank/DDBJ whole genome shotgun (WGS) entry which is preliminary data.</text>
</comment>
<sequence length="869" mass="90318">MGTDDDTVATAPTNGPDWAQFGLVLVAIAILALAAVAIPAMGGGSLGLSGAGEDREGDGPSMLPELFSESGEQRSESGSGDTLERGDEDDEEGETDDEDSETADADADDAAGSADEDGLPDEQAGEQGEMDGEFGDGDGGDSWDGDGERPDETADIDGENGEPGDVEDPLEGDTSDGVPGEDGIPDDGDWDEPAEDGELPPDAAEESDTEGDDPFDDMPDDTDERNGDDGELPTENDLNGDPADGGGSESDAFDGTDETEGSDAVDGPDETEDGDSSESGDEPVADESDDPSGESEYDDGAPGEEEEVDDTIDSDDAGPDDDDAVPDTDETSTDDDGPGEDATIRSYDYAFDTPPSPGTAVDVTVTDDGEPVVGETVTFNGEPIGTTDSTGTVTGEVPFTQTLEVDTPTSSGDQSQDVRESLARGGVSPSVGSTRQFAPTRQDQPENGTRTVIEMETNTTLAVDRPAVPGGDVVVTAAVNEYPIPDGTVLVDGGEAGTTDANGTAQVTLPESTGNTTIAVERGEIRAERTLELRDPTLEVTEIIPLPGRTVEATLEHGGEPVENATVAVNGEMVGTTGADGATAVQLPVASEATLSATGAGTTTEIVVDGLYRNAAIVSFGVLAVVLAGWWLLSRRFGVSASSVRSLPAMVASLVRRAGAILQSIGRWIIDAVVRLAQHLEAFGQWLGALLARAARWLASLPRALATQGLAALAAIHPVRLYRLLVGALRSLLRSSKQRVEAVASNASKTHAAPSAVSAEQSEDVRTLRTLWQEFVRLVRPPRLRTQTPGEIGRHAVDRGFPETPVRTVVETFRDAEYGDTPPSESRLERVRSAVRVVAGDNEDEANGETDTDSDDETNDSPESDGGQP</sequence>
<feature type="compositionally biased region" description="Acidic residues" evidence="1">
    <location>
        <begin position="183"/>
        <end position="223"/>
    </location>
</feature>
<feature type="region of interest" description="Disordered" evidence="1">
    <location>
        <begin position="48"/>
        <end position="367"/>
    </location>
</feature>
<evidence type="ECO:0000256" key="1">
    <source>
        <dbReference type="SAM" id="MobiDB-lite"/>
    </source>
</evidence>
<evidence type="ECO:0000313" key="5">
    <source>
        <dbReference type="Proteomes" id="UP000196084"/>
    </source>
</evidence>
<dbReference type="AlphaFoldDB" id="A0A202E695"/>
<dbReference type="InterPro" id="IPR025403">
    <property type="entry name" value="TgpA-like_C"/>
</dbReference>
<feature type="domain" description="Protein-glutamine gamma-glutamyltransferase-like C-terminal" evidence="3">
    <location>
        <begin position="769"/>
        <end position="836"/>
    </location>
</feature>
<accession>A0A202E695</accession>
<feature type="compositionally biased region" description="Polar residues" evidence="1">
    <location>
        <begin position="403"/>
        <end position="415"/>
    </location>
</feature>
<keyword evidence="5" id="KW-1185">Reference proteome</keyword>
<organism evidence="4 5">
    <name type="scientific">Natronolimnobius baerhuensis</name>
    <dbReference type="NCBI Taxonomy" id="253108"/>
    <lineage>
        <taxon>Archaea</taxon>
        <taxon>Methanobacteriati</taxon>
        <taxon>Methanobacteriota</taxon>
        <taxon>Stenosarchaea group</taxon>
        <taxon>Halobacteria</taxon>
        <taxon>Halobacteriales</taxon>
        <taxon>Natrialbaceae</taxon>
        <taxon>Natronolimnobius</taxon>
    </lineage>
</organism>
<feature type="compositionally biased region" description="Acidic residues" evidence="1">
    <location>
        <begin position="841"/>
        <end position="863"/>
    </location>
</feature>
<reference evidence="4 5" key="1">
    <citation type="submission" date="2017-02" db="EMBL/GenBank/DDBJ databases">
        <title>Natronthermophilus aegyptiacus gen. nov.,sp. nov., an aerobic, extremely halophilic alkalithermophilic archaeon isolated from the athalassohaline Wadi An Natrun, Egypt.</title>
        <authorList>
            <person name="Zhao B."/>
        </authorList>
    </citation>
    <scope>NUCLEOTIDE SEQUENCE [LARGE SCALE GENOMIC DNA]</scope>
    <source>
        <strain evidence="4 5">CGMCC 1.3597</strain>
    </source>
</reference>
<evidence type="ECO:0000313" key="4">
    <source>
        <dbReference type="EMBL" id="OVE83714.1"/>
    </source>
</evidence>
<keyword evidence="2" id="KW-1133">Transmembrane helix</keyword>
<feature type="region of interest" description="Disordered" evidence="1">
    <location>
        <begin position="403"/>
        <end position="449"/>
    </location>
</feature>
<feature type="region of interest" description="Disordered" evidence="1">
    <location>
        <begin position="375"/>
        <end position="394"/>
    </location>
</feature>
<evidence type="ECO:0000256" key="2">
    <source>
        <dbReference type="SAM" id="Phobius"/>
    </source>
</evidence>
<dbReference type="EMBL" id="MWPH01000003">
    <property type="protein sequence ID" value="OVE83714.1"/>
    <property type="molecule type" value="Genomic_DNA"/>
</dbReference>
<feature type="transmembrane region" description="Helical" evidence="2">
    <location>
        <begin position="18"/>
        <end position="38"/>
    </location>
</feature>
<name>A0A202E695_9EURY</name>
<feature type="compositionally biased region" description="Acidic residues" evidence="1">
    <location>
        <begin position="251"/>
        <end position="339"/>
    </location>
</feature>
<feature type="compositionally biased region" description="Acidic residues" evidence="1">
    <location>
        <begin position="153"/>
        <end position="174"/>
    </location>
</feature>
<gene>
    <name evidence="4" type="ORF">B2G88_14905</name>
</gene>
<keyword evidence="2" id="KW-0472">Membrane</keyword>
<dbReference type="Proteomes" id="UP000196084">
    <property type="component" value="Unassembled WGS sequence"/>
</dbReference>
<keyword evidence="2" id="KW-0812">Transmembrane</keyword>
<dbReference type="Pfam" id="PF13559">
    <property type="entry name" value="DUF4129"/>
    <property type="match status" value="1"/>
</dbReference>